<feature type="active site" description="Proton acceptor" evidence="2">
    <location>
        <position position="284"/>
    </location>
</feature>
<dbReference type="EC" id="3.4.19.-" evidence="1"/>
<dbReference type="PIRSF" id="PIRSF001238">
    <property type="entry name" value="IadA"/>
    <property type="match status" value="1"/>
</dbReference>
<evidence type="ECO:0000256" key="3">
    <source>
        <dbReference type="PIRSR" id="PIRSR001238-2"/>
    </source>
</evidence>
<sequence length="390" mass="42109">MLLIKSPSIYSPDYMGKKSILISSDKIIYISGEIAVPDKNFPEVEVIDGEGLTAIPGIIDLHVHIIGGGGEGGYTTRTPELNLTAFTLNGITTCVGLLGTDGTTRNMANLIAKARSLEIEGITTYTWTGCYQVPTRTLTDSPRTDIVLIDKVIGIGEIAISDHRGSHPSERDLIHLASEARVGGMLSGKCGILHMHVGDGKAGLNPLFDLTRNTEIPHENLLPTHINRNSMLFKQSIEYAREGGFIDITTGIKPEGDDAIHPVEAYKTMLNEGISPYNITMSSDAGGSMPIFDEKGKLIKMGIGLPKTNIEILQGCVETGIPLEIALIPFTSSPAKLLKFHSKGKVAEGFDADIVLLDKNIKPHTVISKGRVMVKNYKPVVLGTFESYES</sequence>
<keyword evidence="1" id="KW-0482">Metalloprotease</keyword>
<dbReference type="NCBIfam" id="TIGR01975">
    <property type="entry name" value="isoAsp_dipep"/>
    <property type="match status" value="1"/>
</dbReference>
<keyword evidence="1" id="KW-0645">Protease</keyword>
<feature type="binding site" evidence="4">
    <location>
        <position position="62"/>
    </location>
    <ligand>
        <name>Zn(2+)</name>
        <dbReference type="ChEBI" id="CHEBI:29105"/>
        <label>1</label>
        <note>catalytic</note>
    </ligand>
</feature>
<dbReference type="Gene3D" id="2.30.40.10">
    <property type="entry name" value="Urease, subunit C, domain 1"/>
    <property type="match status" value="1"/>
</dbReference>
<dbReference type="GO" id="GO:0046872">
    <property type="term" value="F:metal ion binding"/>
    <property type="evidence" value="ECO:0007669"/>
    <property type="project" value="UniProtKB-KW"/>
</dbReference>
<comment type="function">
    <text evidence="1">Catalyzes the hydrolytic cleavage of a subset of L-isoaspartyl (L-beta-aspartyl) dipeptides. Used to degrade proteins damaged by L-isoaspartyl residues formation.</text>
</comment>
<dbReference type="SUPFAM" id="SSF51556">
    <property type="entry name" value="Metallo-dependent hydrolases"/>
    <property type="match status" value="1"/>
</dbReference>
<evidence type="ECO:0000256" key="2">
    <source>
        <dbReference type="PIRSR" id="PIRSR001238-1"/>
    </source>
</evidence>
<feature type="binding site" evidence="3">
    <location>
        <begin position="69"/>
        <end position="71"/>
    </location>
    <ligand>
        <name>substrate</name>
    </ligand>
</feature>
<dbReference type="GO" id="GO:0008798">
    <property type="term" value="F:beta-aspartyl-peptidase activity"/>
    <property type="evidence" value="ECO:0007669"/>
    <property type="project" value="InterPro"/>
</dbReference>
<dbReference type="PANTHER" id="PTHR11647:SF1">
    <property type="entry name" value="COLLAPSIN RESPONSE MEDIATOR PROTEIN"/>
    <property type="match status" value="1"/>
</dbReference>
<dbReference type="GO" id="GO:0008237">
    <property type="term" value="F:metallopeptidase activity"/>
    <property type="evidence" value="ECO:0007669"/>
    <property type="project" value="UniProtKB-KW"/>
</dbReference>
<comment type="similarity">
    <text evidence="1">Belongs to the peptidase M38 family.</text>
</comment>
<feature type="binding site" evidence="4">
    <location>
        <position position="225"/>
    </location>
    <ligand>
        <name>Zn(2+)</name>
        <dbReference type="ChEBI" id="CHEBI:29105"/>
        <label>2</label>
        <note>catalytic</note>
    </ligand>
</feature>
<dbReference type="GO" id="GO:0016810">
    <property type="term" value="F:hydrolase activity, acting on carbon-nitrogen (but not peptide) bonds"/>
    <property type="evidence" value="ECO:0007669"/>
    <property type="project" value="InterPro"/>
</dbReference>
<protein>
    <recommendedName>
        <fullName evidence="1">Isoaspartyl dipeptidase</fullName>
        <ecNumber evidence="1">3.4.19.-</ecNumber>
    </recommendedName>
</protein>
<evidence type="ECO:0000313" key="6">
    <source>
        <dbReference type="EMBL" id="TDT58464.1"/>
    </source>
</evidence>
<keyword evidence="7" id="KW-1185">Reference proteome</keyword>
<dbReference type="GO" id="GO:0006508">
    <property type="term" value="P:proteolysis"/>
    <property type="evidence" value="ECO:0007669"/>
    <property type="project" value="UniProtKB-KW"/>
</dbReference>
<evidence type="ECO:0000256" key="4">
    <source>
        <dbReference type="PIRSR" id="PIRSR001238-3"/>
    </source>
</evidence>
<comment type="caution">
    <text evidence="6">The sequence shown here is derived from an EMBL/GenBank/DDBJ whole genome shotgun (WGS) entry which is preliminary data.</text>
</comment>
<accession>A0A4R7KQM7</accession>
<dbReference type="OrthoDB" id="9775607at2"/>
<organism evidence="6 7">
    <name type="scientific">Fonticella tunisiensis</name>
    <dbReference type="NCBI Taxonomy" id="1096341"/>
    <lineage>
        <taxon>Bacteria</taxon>
        <taxon>Bacillati</taxon>
        <taxon>Bacillota</taxon>
        <taxon>Clostridia</taxon>
        <taxon>Eubacteriales</taxon>
        <taxon>Clostridiaceae</taxon>
        <taxon>Fonticella</taxon>
    </lineage>
</organism>
<evidence type="ECO:0000313" key="7">
    <source>
        <dbReference type="Proteomes" id="UP000295325"/>
    </source>
</evidence>
<keyword evidence="1 4" id="KW-0862">Zinc</keyword>
<dbReference type="Gene3D" id="3.20.20.140">
    <property type="entry name" value="Metal-dependent hydrolases"/>
    <property type="match status" value="1"/>
</dbReference>
<dbReference type="PANTHER" id="PTHR11647">
    <property type="entry name" value="HYDRANTOINASE/DIHYDROPYRIMIDINASE FAMILY MEMBER"/>
    <property type="match status" value="1"/>
</dbReference>
<dbReference type="InterPro" id="IPR032466">
    <property type="entry name" value="Metal_Hydrolase"/>
</dbReference>
<dbReference type="InterPro" id="IPR010229">
    <property type="entry name" value="Pept_M38_dipep"/>
</dbReference>
<dbReference type="SUPFAM" id="SSF51338">
    <property type="entry name" value="Composite domain of metallo-dependent hydrolases"/>
    <property type="match status" value="1"/>
</dbReference>
<keyword evidence="1" id="KW-0378">Hydrolase</keyword>
<proteinExistence type="inferred from homology"/>
<dbReference type="InterPro" id="IPR006680">
    <property type="entry name" value="Amidohydro-rel"/>
</dbReference>
<feature type="binding site" evidence="3">
    <location>
        <position position="131"/>
    </location>
    <ligand>
        <name>substrate</name>
    </ligand>
</feature>
<evidence type="ECO:0000259" key="5">
    <source>
        <dbReference type="Pfam" id="PF01979"/>
    </source>
</evidence>
<feature type="binding site" evidence="4">
    <location>
        <position position="196"/>
    </location>
    <ligand>
        <name>Zn(2+)</name>
        <dbReference type="ChEBI" id="CHEBI:29105"/>
        <label>2</label>
        <note>catalytic</note>
    </ligand>
</feature>
<dbReference type="Proteomes" id="UP000295325">
    <property type="component" value="Unassembled WGS sequence"/>
</dbReference>
<feature type="binding site" evidence="3">
    <location>
        <position position="100"/>
    </location>
    <ligand>
        <name>substrate</name>
    </ligand>
</feature>
<feature type="binding site" evidence="3">
    <location>
        <position position="164"/>
    </location>
    <ligand>
        <name>substrate</name>
    </ligand>
</feature>
<reference evidence="6 7" key="1">
    <citation type="submission" date="2019-03" db="EMBL/GenBank/DDBJ databases">
        <title>Genomic Encyclopedia of Type Strains, Phase IV (KMG-IV): sequencing the most valuable type-strain genomes for metagenomic binning, comparative biology and taxonomic classification.</title>
        <authorList>
            <person name="Goeker M."/>
        </authorList>
    </citation>
    <scope>NUCLEOTIDE SEQUENCE [LARGE SCALE GENOMIC DNA]</scope>
    <source>
        <strain evidence="6 7">DSM 24455</strain>
    </source>
</reference>
<feature type="binding site" evidence="3">
    <location>
        <position position="228"/>
    </location>
    <ligand>
        <name>substrate</name>
    </ligand>
</feature>
<keyword evidence="1 4" id="KW-0479">Metal-binding</keyword>
<dbReference type="Pfam" id="PF01979">
    <property type="entry name" value="Amidohydro_1"/>
    <property type="match status" value="1"/>
</dbReference>
<dbReference type="GO" id="GO:0005737">
    <property type="term" value="C:cytoplasm"/>
    <property type="evidence" value="ECO:0007669"/>
    <property type="project" value="UniProtKB-SubCell"/>
</dbReference>
<dbReference type="InterPro" id="IPR011059">
    <property type="entry name" value="Metal-dep_hydrolase_composite"/>
</dbReference>
<evidence type="ECO:0000256" key="1">
    <source>
        <dbReference type="PIRNR" id="PIRNR001238"/>
    </source>
</evidence>
<dbReference type="AlphaFoldDB" id="A0A4R7KQM7"/>
<comment type="subcellular location">
    <subcellularLocation>
        <location evidence="1">Cytoplasm</location>
    </subcellularLocation>
</comment>
<comment type="PTM">
    <text evidence="1">Carboxylation allows a single lysine to coordinate two zinc ions.</text>
</comment>
<comment type="cofactor">
    <cofactor evidence="1 4">
        <name>Zn(2+)</name>
        <dbReference type="ChEBI" id="CHEBI:29105"/>
    </cofactor>
    <text evidence="1 4">Binds 2 Zn(2+) ions per subunit.</text>
</comment>
<feature type="binding site" evidence="4">
    <location>
        <position position="284"/>
    </location>
    <ligand>
        <name>Zn(2+)</name>
        <dbReference type="ChEBI" id="CHEBI:29105"/>
        <label>1</label>
        <note>catalytic</note>
    </ligand>
</feature>
<feature type="binding site" evidence="3">
    <location>
        <position position="288"/>
    </location>
    <ligand>
        <name>substrate</name>
    </ligand>
</feature>
<feature type="binding site" evidence="4">
    <location>
        <position position="64"/>
    </location>
    <ligand>
        <name>Zn(2+)</name>
        <dbReference type="ChEBI" id="CHEBI:29105"/>
        <label>1</label>
        <note>catalytic</note>
    </ligand>
</feature>
<dbReference type="InterPro" id="IPR050378">
    <property type="entry name" value="Metallo-dep_Hydrolases_sf"/>
</dbReference>
<dbReference type="EMBL" id="SOAZ01000011">
    <property type="protein sequence ID" value="TDT58464.1"/>
    <property type="molecule type" value="Genomic_DNA"/>
</dbReference>
<gene>
    <name evidence="6" type="ORF">EDD71_111115</name>
</gene>
<dbReference type="RefSeq" id="WP_133628260.1">
    <property type="nucleotide sequence ID" value="NZ_SOAZ01000011.1"/>
</dbReference>
<name>A0A4R7KQM7_9CLOT</name>
<feature type="domain" description="Amidohydrolase-related" evidence="5">
    <location>
        <begin position="54"/>
        <end position="372"/>
    </location>
</feature>